<evidence type="ECO:0000313" key="2">
    <source>
        <dbReference type="EMBL" id="KKA17215.1"/>
    </source>
</evidence>
<reference evidence="2 3" key="1">
    <citation type="submission" date="2015-04" db="EMBL/GenBank/DDBJ databases">
        <authorList>
            <person name="Heijne W.H."/>
            <person name="Fedorova N.D."/>
            <person name="Nierman W.C."/>
            <person name="Vollebregt A.W."/>
            <person name="Zhao Z."/>
            <person name="Wu L."/>
            <person name="Kumar M."/>
            <person name="Stam H."/>
            <person name="van den Berg M.A."/>
            <person name="Pel H.J."/>
        </authorList>
    </citation>
    <scope>NUCLEOTIDE SEQUENCE [LARGE SCALE GENOMIC DNA]</scope>
    <source>
        <strain evidence="2 3">CBS 393.64</strain>
    </source>
</reference>
<feature type="region of interest" description="Disordered" evidence="1">
    <location>
        <begin position="19"/>
        <end position="125"/>
    </location>
</feature>
<sequence>QRSMLAVCNNRDIYRTAGRRAAADGRISRGAGRPLKGSAAVGEQGSPGSGRPPAIPYRYRDRHRASPTFESLEARRTRRYQRPSLGRTAAPVPRTGVRPPVGQTTPPEAAGGQEPSGQPEHQTSC</sequence>
<organism evidence="2 3">
    <name type="scientific">Rasamsonia emersonii (strain ATCC 16479 / CBS 393.64 / IMI 116815)</name>
    <dbReference type="NCBI Taxonomy" id="1408163"/>
    <lineage>
        <taxon>Eukaryota</taxon>
        <taxon>Fungi</taxon>
        <taxon>Dikarya</taxon>
        <taxon>Ascomycota</taxon>
        <taxon>Pezizomycotina</taxon>
        <taxon>Eurotiomycetes</taxon>
        <taxon>Eurotiomycetidae</taxon>
        <taxon>Eurotiales</taxon>
        <taxon>Trichocomaceae</taxon>
        <taxon>Rasamsonia</taxon>
    </lineage>
</organism>
<keyword evidence="3" id="KW-1185">Reference proteome</keyword>
<feature type="compositionally biased region" description="Low complexity" evidence="1">
    <location>
        <begin position="91"/>
        <end position="102"/>
    </location>
</feature>
<evidence type="ECO:0000256" key="1">
    <source>
        <dbReference type="SAM" id="MobiDB-lite"/>
    </source>
</evidence>
<gene>
    <name evidence="2" type="ORF">T310_9071</name>
</gene>
<dbReference type="Proteomes" id="UP000053958">
    <property type="component" value="Unassembled WGS sequence"/>
</dbReference>
<dbReference type="GeneID" id="25321094"/>
<feature type="compositionally biased region" description="Polar residues" evidence="1">
    <location>
        <begin position="115"/>
        <end position="125"/>
    </location>
</feature>
<name>A0A0F4YGK3_RASE3</name>
<dbReference type="RefSeq" id="XP_013323827.1">
    <property type="nucleotide sequence ID" value="XM_013468373.1"/>
</dbReference>
<accession>A0A0F4YGK3</accession>
<proteinExistence type="predicted"/>
<evidence type="ECO:0000313" key="3">
    <source>
        <dbReference type="Proteomes" id="UP000053958"/>
    </source>
</evidence>
<dbReference type="AlphaFoldDB" id="A0A0F4YGK3"/>
<comment type="caution">
    <text evidence="2">The sequence shown here is derived from an EMBL/GenBank/DDBJ whole genome shotgun (WGS) entry which is preliminary data.</text>
</comment>
<protein>
    <submittedName>
        <fullName evidence="2">Uncharacterized protein</fullName>
    </submittedName>
</protein>
<feature type="non-terminal residue" evidence="2">
    <location>
        <position position="1"/>
    </location>
</feature>
<dbReference type="EMBL" id="LASV01000689">
    <property type="protein sequence ID" value="KKA17215.1"/>
    <property type="molecule type" value="Genomic_DNA"/>
</dbReference>